<evidence type="ECO:0000313" key="2">
    <source>
        <dbReference type="EMBL" id="TAI47426.1"/>
    </source>
</evidence>
<dbReference type="EMBL" id="SGIU01000002">
    <property type="protein sequence ID" value="TAI47426.1"/>
    <property type="molecule type" value="Genomic_DNA"/>
</dbReference>
<accession>A0A4Q8QH19</accession>
<sequence length="140" mass="15620">MKKLVLLIVLMHGGAVSAQSETQAIKATLEDYLEGSSYNNPEQIVSAFYEGADLFLHKKDEELFIMSPAEYAALFAKREKGTFNGREGTILHIDYDVDIATAKVAIFIPKPNLRFIDIFLLKKLGGKWKIVSKAATLIKE</sequence>
<dbReference type="OrthoDB" id="9792284at2"/>
<protein>
    <recommendedName>
        <fullName evidence="4">Nuclear transport factor 2 family protein</fullName>
    </recommendedName>
</protein>
<evidence type="ECO:0008006" key="4">
    <source>
        <dbReference type="Google" id="ProtNLM"/>
    </source>
</evidence>
<gene>
    <name evidence="2" type="ORF">EW142_12195</name>
</gene>
<reference evidence="2 3" key="1">
    <citation type="submission" date="2019-02" db="EMBL/GenBank/DDBJ databases">
        <title>Draft genome sequence of Muricauda sp. 176CP4-71.</title>
        <authorList>
            <person name="Park J.-S."/>
        </authorList>
    </citation>
    <scope>NUCLEOTIDE SEQUENCE [LARGE SCALE GENOMIC DNA]</scope>
    <source>
        <strain evidence="2 3">176CP4-71</strain>
    </source>
</reference>
<evidence type="ECO:0000313" key="3">
    <source>
        <dbReference type="Proteomes" id="UP000291981"/>
    </source>
</evidence>
<evidence type="ECO:0000256" key="1">
    <source>
        <dbReference type="SAM" id="SignalP"/>
    </source>
</evidence>
<proteinExistence type="predicted"/>
<keyword evidence="1" id="KW-0732">Signal</keyword>
<dbReference type="InterPro" id="IPR039437">
    <property type="entry name" value="FrzH/put_lumazine-bd"/>
</dbReference>
<dbReference type="Proteomes" id="UP000291981">
    <property type="component" value="Unassembled WGS sequence"/>
</dbReference>
<organism evidence="2 3">
    <name type="scientific">Flagellimonas allohymeniacidonis</name>
    <dbReference type="NCBI Taxonomy" id="2517819"/>
    <lineage>
        <taxon>Bacteria</taxon>
        <taxon>Pseudomonadati</taxon>
        <taxon>Bacteroidota</taxon>
        <taxon>Flavobacteriia</taxon>
        <taxon>Flavobacteriales</taxon>
        <taxon>Flavobacteriaceae</taxon>
        <taxon>Flagellimonas</taxon>
    </lineage>
</organism>
<dbReference type="AlphaFoldDB" id="A0A4Q8QH19"/>
<dbReference type="RefSeq" id="WP_130614223.1">
    <property type="nucleotide sequence ID" value="NZ_SGIU01000002.1"/>
</dbReference>
<dbReference type="Gene3D" id="3.10.450.50">
    <property type="match status" value="1"/>
</dbReference>
<dbReference type="Pfam" id="PF12893">
    <property type="entry name" value="Lumazine_bd_2"/>
    <property type="match status" value="1"/>
</dbReference>
<keyword evidence="3" id="KW-1185">Reference proteome</keyword>
<feature type="chain" id="PRO_5020343149" description="Nuclear transport factor 2 family protein" evidence="1">
    <location>
        <begin position="19"/>
        <end position="140"/>
    </location>
</feature>
<feature type="signal peptide" evidence="1">
    <location>
        <begin position="1"/>
        <end position="18"/>
    </location>
</feature>
<dbReference type="SUPFAM" id="SSF54427">
    <property type="entry name" value="NTF2-like"/>
    <property type="match status" value="1"/>
</dbReference>
<name>A0A4Q8QH19_9FLAO</name>
<dbReference type="InterPro" id="IPR032710">
    <property type="entry name" value="NTF2-like_dom_sf"/>
</dbReference>
<comment type="caution">
    <text evidence="2">The sequence shown here is derived from an EMBL/GenBank/DDBJ whole genome shotgun (WGS) entry which is preliminary data.</text>
</comment>